<organism evidence="2 3">
    <name type="scientific">Chitinophaga niabensis</name>
    <dbReference type="NCBI Taxonomy" id="536979"/>
    <lineage>
        <taxon>Bacteria</taxon>
        <taxon>Pseudomonadati</taxon>
        <taxon>Bacteroidota</taxon>
        <taxon>Chitinophagia</taxon>
        <taxon>Chitinophagales</taxon>
        <taxon>Chitinophagaceae</taxon>
        <taxon>Chitinophaga</taxon>
    </lineage>
</organism>
<dbReference type="STRING" id="536979.SAMN04488055_0024"/>
<dbReference type="SUPFAM" id="SSF48452">
    <property type="entry name" value="TPR-like"/>
    <property type="match status" value="1"/>
</dbReference>
<accession>A0A1N6D0C2</accession>
<dbReference type="SUPFAM" id="SSF53474">
    <property type="entry name" value="alpha/beta-Hydrolases"/>
    <property type="match status" value="1"/>
</dbReference>
<dbReference type="Proteomes" id="UP000185003">
    <property type="component" value="Unassembled WGS sequence"/>
</dbReference>
<dbReference type="AlphaFoldDB" id="A0A1N6D0C2"/>
<evidence type="ECO:0008006" key="4">
    <source>
        <dbReference type="Google" id="ProtNLM"/>
    </source>
</evidence>
<protein>
    <recommendedName>
        <fullName evidence="4">Esterase</fullName>
    </recommendedName>
</protein>
<dbReference type="InterPro" id="IPR029058">
    <property type="entry name" value="AB_hydrolase_fold"/>
</dbReference>
<gene>
    <name evidence="2" type="ORF">SAMN04488055_0024</name>
</gene>
<dbReference type="SMART" id="SM00028">
    <property type="entry name" value="TPR"/>
    <property type="match status" value="1"/>
</dbReference>
<dbReference type="PROSITE" id="PS50005">
    <property type="entry name" value="TPR"/>
    <property type="match status" value="1"/>
</dbReference>
<dbReference type="Gene3D" id="1.25.40.10">
    <property type="entry name" value="Tetratricopeptide repeat domain"/>
    <property type="match status" value="1"/>
</dbReference>
<keyword evidence="3" id="KW-1185">Reference proteome</keyword>
<feature type="repeat" description="TPR" evidence="1">
    <location>
        <begin position="430"/>
        <end position="463"/>
    </location>
</feature>
<evidence type="ECO:0000256" key="1">
    <source>
        <dbReference type="PROSITE-ProRule" id="PRU00339"/>
    </source>
</evidence>
<proteinExistence type="predicted"/>
<sequence>MPVFAQTESREKLYSNILKDTVYYNVVVPEGRDINEPLPALYALKYGMIDGPYIASQLRYFKGARYPVLNMIVVTVLADMDRIGFVYETGLLTETGKKFLACLKNEIIADVERKYHVADFRAYVGHSYAASYANYLFQHEPGIFNGYILLAPEKVNAPFVFDARTIHRKTFYYAAVGEFDLERRHVYAKNICNQLKSVDSSRLFTQYDSIPRGDHSNILTMAIQPAVEFISQCYDPNADVDPGKNAWDAFANIGERITKTYGVNVEKNYVWYSRFAQLAISRKDSASLIKLLDHFSSDKLKGYDTRTFGDYCARLGLMKRAEHYYLSTIQKVSAIREKEGWEFFVLSDCYRGLAMEVEKNDHEKAWEYLQKALQVADATSKYGSTPLDTYFEVGRFLIDNGYRVKEGVGYLLKYLQLRSNTLDEIHWGYGKIHTNLGKGYYLLKDYANTRLYLQKALAIDQDNKEAKELLKKLN</sequence>
<dbReference type="InterPro" id="IPR019734">
    <property type="entry name" value="TPR_rpt"/>
</dbReference>
<keyword evidence="1" id="KW-0802">TPR repeat</keyword>
<reference evidence="2 3" key="1">
    <citation type="submission" date="2016-11" db="EMBL/GenBank/DDBJ databases">
        <authorList>
            <person name="Jaros S."/>
            <person name="Januszkiewicz K."/>
            <person name="Wedrychowicz H."/>
        </authorList>
    </citation>
    <scope>NUCLEOTIDE SEQUENCE [LARGE SCALE GENOMIC DNA]</scope>
    <source>
        <strain evidence="2 3">DSM 24787</strain>
    </source>
</reference>
<dbReference type="Gene3D" id="3.40.50.1820">
    <property type="entry name" value="alpha/beta hydrolase"/>
    <property type="match status" value="1"/>
</dbReference>
<dbReference type="InterPro" id="IPR011990">
    <property type="entry name" value="TPR-like_helical_dom_sf"/>
</dbReference>
<evidence type="ECO:0000313" key="3">
    <source>
        <dbReference type="Proteomes" id="UP000185003"/>
    </source>
</evidence>
<dbReference type="EMBL" id="FSRA01000001">
    <property type="protein sequence ID" value="SIN64215.1"/>
    <property type="molecule type" value="Genomic_DNA"/>
</dbReference>
<evidence type="ECO:0000313" key="2">
    <source>
        <dbReference type="EMBL" id="SIN64215.1"/>
    </source>
</evidence>
<name>A0A1N6D0C2_9BACT</name>